<comment type="caution">
    <text evidence="2">The sequence shown here is derived from an EMBL/GenBank/DDBJ whole genome shotgun (WGS) entry which is preliminary data.</text>
</comment>
<organism evidence="2 3">
    <name type="scientific">Liparis tanakae</name>
    <name type="common">Tanaka's snailfish</name>
    <dbReference type="NCBI Taxonomy" id="230148"/>
    <lineage>
        <taxon>Eukaryota</taxon>
        <taxon>Metazoa</taxon>
        <taxon>Chordata</taxon>
        <taxon>Craniata</taxon>
        <taxon>Vertebrata</taxon>
        <taxon>Euteleostomi</taxon>
        <taxon>Actinopterygii</taxon>
        <taxon>Neopterygii</taxon>
        <taxon>Teleostei</taxon>
        <taxon>Neoteleostei</taxon>
        <taxon>Acanthomorphata</taxon>
        <taxon>Eupercaria</taxon>
        <taxon>Perciformes</taxon>
        <taxon>Cottioidei</taxon>
        <taxon>Cottales</taxon>
        <taxon>Liparidae</taxon>
        <taxon>Liparis</taxon>
    </lineage>
</organism>
<name>A0A4Z2H311_9TELE</name>
<gene>
    <name evidence="2" type="ORF">EYF80_029899</name>
</gene>
<evidence type="ECO:0000313" key="3">
    <source>
        <dbReference type="Proteomes" id="UP000314294"/>
    </source>
</evidence>
<evidence type="ECO:0000313" key="2">
    <source>
        <dbReference type="EMBL" id="TNN59850.1"/>
    </source>
</evidence>
<keyword evidence="3" id="KW-1185">Reference proteome</keyword>
<feature type="compositionally biased region" description="Polar residues" evidence="1">
    <location>
        <begin position="62"/>
        <end position="74"/>
    </location>
</feature>
<protein>
    <submittedName>
        <fullName evidence="2">Uncharacterized protein</fullName>
    </submittedName>
</protein>
<evidence type="ECO:0000256" key="1">
    <source>
        <dbReference type="SAM" id="MobiDB-lite"/>
    </source>
</evidence>
<proteinExistence type="predicted"/>
<feature type="compositionally biased region" description="Low complexity" evidence="1">
    <location>
        <begin position="85"/>
        <end position="100"/>
    </location>
</feature>
<reference evidence="2 3" key="1">
    <citation type="submission" date="2019-03" db="EMBL/GenBank/DDBJ databases">
        <title>First draft genome of Liparis tanakae, snailfish: a comprehensive survey of snailfish specific genes.</title>
        <authorList>
            <person name="Kim W."/>
            <person name="Song I."/>
            <person name="Jeong J.-H."/>
            <person name="Kim D."/>
            <person name="Kim S."/>
            <person name="Ryu S."/>
            <person name="Song J.Y."/>
            <person name="Lee S.K."/>
        </authorList>
    </citation>
    <scope>NUCLEOTIDE SEQUENCE [LARGE SCALE GENOMIC DNA]</scope>
    <source>
        <tissue evidence="2">Muscle</tissue>
    </source>
</reference>
<sequence>MRRKKSEPLGSSMRKINTMCDNGHLCEAGQSQVVSLREKKRTAARAALRSVRTACSPRPSRDNLQGSFKETAATSARRVRAPVDSHPLLTPPSTSWPLVPGIRPPAVDRHGSLGAQARPHCLHVKLREPNVMEMQGGAVQMVGCGSLFRLR</sequence>
<dbReference type="EMBL" id="SRLO01000346">
    <property type="protein sequence ID" value="TNN59850.1"/>
    <property type="molecule type" value="Genomic_DNA"/>
</dbReference>
<feature type="region of interest" description="Disordered" evidence="1">
    <location>
        <begin position="48"/>
        <end position="103"/>
    </location>
</feature>
<accession>A0A4Z2H311</accession>
<dbReference type="AlphaFoldDB" id="A0A4Z2H311"/>
<dbReference type="Proteomes" id="UP000314294">
    <property type="component" value="Unassembled WGS sequence"/>
</dbReference>